<proteinExistence type="predicted"/>
<accession>A0A176VYI4</accession>
<reference evidence="2" key="1">
    <citation type="submission" date="2016-03" db="EMBL/GenBank/DDBJ databases">
        <title>Mechanisms controlling the formation of the plant cell surface in tip-growing cells are functionally conserved among land plants.</title>
        <authorList>
            <person name="Honkanen S."/>
            <person name="Jones V.A."/>
            <person name="Morieri G."/>
            <person name="Champion C."/>
            <person name="Hetherington A.J."/>
            <person name="Kelly S."/>
            <person name="Saint-Marcoux D."/>
            <person name="Proust H."/>
            <person name="Prescott H."/>
            <person name="Dolan L."/>
        </authorList>
    </citation>
    <scope>NUCLEOTIDE SEQUENCE [LARGE SCALE GENOMIC DNA]</scope>
    <source>
        <tissue evidence="2">Whole gametophyte</tissue>
    </source>
</reference>
<evidence type="ECO:0000313" key="3">
    <source>
        <dbReference type="Proteomes" id="UP000077202"/>
    </source>
</evidence>
<feature type="compositionally biased region" description="Basic and acidic residues" evidence="1">
    <location>
        <begin position="133"/>
        <end position="143"/>
    </location>
</feature>
<evidence type="ECO:0000256" key="1">
    <source>
        <dbReference type="SAM" id="MobiDB-lite"/>
    </source>
</evidence>
<name>A0A176VYI4_MARPO</name>
<comment type="caution">
    <text evidence="2">The sequence shown here is derived from an EMBL/GenBank/DDBJ whole genome shotgun (WGS) entry which is preliminary data.</text>
</comment>
<feature type="region of interest" description="Disordered" evidence="1">
    <location>
        <begin position="46"/>
        <end position="176"/>
    </location>
</feature>
<dbReference type="EMBL" id="LVLJ01002289">
    <property type="protein sequence ID" value="OAE25869.1"/>
    <property type="molecule type" value="Genomic_DNA"/>
</dbReference>
<gene>
    <name evidence="2" type="ORF">AXG93_2145s1680</name>
</gene>
<dbReference type="AlphaFoldDB" id="A0A176VYI4"/>
<feature type="compositionally biased region" description="Basic and acidic residues" evidence="1">
    <location>
        <begin position="164"/>
        <end position="176"/>
    </location>
</feature>
<protein>
    <submittedName>
        <fullName evidence="2">Uncharacterized protein</fullName>
    </submittedName>
</protein>
<keyword evidence="3" id="KW-1185">Reference proteome</keyword>
<organism evidence="2 3">
    <name type="scientific">Marchantia polymorpha subsp. ruderalis</name>
    <dbReference type="NCBI Taxonomy" id="1480154"/>
    <lineage>
        <taxon>Eukaryota</taxon>
        <taxon>Viridiplantae</taxon>
        <taxon>Streptophyta</taxon>
        <taxon>Embryophyta</taxon>
        <taxon>Marchantiophyta</taxon>
        <taxon>Marchantiopsida</taxon>
        <taxon>Marchantiidae</taxon>
        <taxon>Marchantiales</taxon>
        <taxon>Marchantiaceae</taxon>
        <taxon>Marchantia</taxon>
    </lineage>
</organism>
<dbReference type="Proteomes" id="UP000077202">
    <property type="component" value="Unassembled WGS sequence"/>
</dbReference>
<evidence type="ECO:0000313" key="2">
    <source>
        <dbReference type="EMBL" id="OAE25869.1"/>
    </source>
</evidence>
<sequence length="176" mass="19149">MGTDRYQVTWYRLGLRLPILSPVLTCLPFDLPCPRWSDLVDATTTSTGAADERPEYKGNGSRACCVGAGKRRVAKRSRDEGGRKGGRERQEDSSQSSSGRSWCMTDDGGGGGREGREGLRDGSSEAQGIAEVGEERRGEERRARGGIRRNSCDRPDSALIRIGGEGRGDEREVEQG</sequence>
<feature type="compositionally biased region" description="Basic and acidic residues" evidence="1">
    <location>
        <begin position="113"/>
        <end position="123"/>
    </location>
</feature>
<feature type="compositionally biased region" description="Basic and acidic residues" evidence="1">
    <location>
        <begin position="76"/>
        <end position="92"/>
    </location>
</feature>